<sequence length="222" mass="24622">MELITKHEENASGRDFFVGDIHGQYGLLMQAMARIEFDTSRDRLFSVGDLADRGKASFECLSLAFAPWFYGVRGNHEMLAHAALNEGSGRAWDLWQINGGSWVYLHNVHEVRALLDGALAHLPYARMVEVDGKHIGGVHADPPQNWESLAREDPSADRHALVWGRTRISEMDRTPIAGIDAVVVGHTIVEQPTTLGNVLYIDTGACHSGWLTLIEAREVLAR</sequence>
<dbReference type="InterPro" id="IPR004843">
    <property type="entry name" value="Calcineurin-like_PHP"/>
</dbReference>
<dbReference type="PANTHER" id="PTHR42850:SF8">
    <property type="entry name" value="SERINE_THREONINE-PROTEIN PHOSPHATASE 2"/>
    <property type="match status" value="1"/>
</dbReference>
<dbReference type="STRING" id="463301.SAMN04487955_10354"/>
<dbReference type="AlphaFoldDB" id="A0A1I7GJE5"/>
<dbReference type="Gene3D" id="3.60.21.10">
    <property type="match status" value="1"/>
</dbReference>
<protein>
    <submittedName>
        <fullName evidence="2">Serine/threonine protein phosphatase 1</fullName>
    </submittedName>
</protein>
<proteinExistence type="predicted"/>
<evidence type="ECO:0000259" key="1">
    <source>
        <dbReference type="PROSITE" id="PS00125"/>
    </source>
</evidence>
<dbReference type="Proteomes" id="UP000198693">
    <property type="component" value="Unassembled WGS sequence"/>
</dbReference>
<dbReference type="OrthoDB" id="5296354at2"/>
<dbReference type="GO" id="GO:0008803">
    <property type="term" value="F:bis(5'-nucleosyl)-tetraphosphatase (symmetrical) activity"/>
    <property type="evidence" value="ECO:0007669"/>
    <property type="project" value="TreeGrafter"/>
</dbReference>
<dbReference type="GO" id="GO:0110154">
    <property type="term" value="P:RNA decapping"/>
    <property type="evidence" value="ECO:0007669"/>
    <property type="project" value="TreeGrafter"/>
</dbReference>
<dbReference type="Pfam" id="PF00149">
    <property type="entry name" value="Metallophos"/>
    <property type="match status" value="1"/>
</dbReference>
<dbReference type="PANTHER" id="PTHR42850">
    <property type="entry name" value="METALLOPHOSPHOESTERASE"/>
    <property type="match status" value="1"/>
</dbReference>
<evidence type="ECO:0000313" key="3">
    <source>
        <dbReference type="Proteomes" id="UP000198693"/>
    </source>
</evidence>
<organism evidence="2 3">
    <name type="scientific">Halomonas korlensis</name>
    <dbReference type="NCBI Taxonomy" id="463301"/>
    <lineage>
        <taxon>Bacteria</taxon>
        <taxon>Pseudomonadati</taxon>
        <taxon>Pseudomonadota</taxon>
        <taxon>Gammaproteobacteria</taxon>
        <taxon>Oceanospirillales</taxon>
        <taxon>Halomonadaceae</taxon>
        <taxon>Halomonas</taxon>
    </lineage>
</organism>
<dbReference type="RefSeq" id="WP_089794178.1">
    <property type="nucleotide sequence ID" value="NZ_FPBP01000003.1"/>
</dbReference>
<gene>
    <name evidence="2" type="ORF">SAMN04487955_10354</name>
</gene>
<dbReference type="EMBL" id="FPBP01000003">
    <property type="protein sequence ID" value="SFU48577.1"/>
    <property type="molecule type" value="Genomic_DNA"/>
</dbReference>
<reference evidence="3" key="1">
    <citation type="submission" date="2016-10" db="EMBL/GenBank/DDBJ databases">
        <authorList>
            <person name="Varghese N."/>
            <person name="Submissions S."/>
        </authorList>
    </citation>
    <scope>NUCLEOTIDE SEQUENCE [LARGE SCALE GENOMIC DNA]</scope>
    <source>
        <strain evidence="3">CGMCC 1.6981</strain>
    </source>
</reference>
<dbReference type="GO" id="GO:0016791">
    <property type="term" value="F:phosphatase activity"/>
    <property type="evidence" value="ECO:0007669"/>
    <property type="project" value="TreeGrafter"/>
</dbReference>
<dbReference type="InterPro" id="IPR029052">
    <property type="entry name" value="Metallo-depent_PP-like"/>
</dbReference>
<accession>A0A1I7GJE5</accession>
<dbReference type="GO" id="GO:0005737">
    <property type="term" value="C:cytoplasm"/>
    <property type="evidence" value="ECO:0007669"/>
    <property type="project" value="TreeGrafter"/>
</dbReference>
<dbReference type="PROSITE" id="PS00125">
    <property type="entry name" value="SER_THR_PHOSPHATASE"/>
    <property type="match status" value="1"/>
</dbReference>
<name>A0A1I7GJE5_9GAMM</name>
<keyword evidence="3" id="KW-1185">Reference proteome</keyword>
<evidence type="ECO:0000313" key="2">
    <source>
        <dbReference type="EMBL" id="SFU48577.1"/>
    </source>
</evidence>
<dbReference type="InterPro" id="IPR050126">
    <property type="entry name" value="Ap4A_hydrolase"/>
</dbReference>
<feature type="domain" description="Serine/threonine specific protein phosphatases" evidence="1">
    <location>
        <begin position="72"/>
        <end position="77"/>
    </location>
</feature>
<dbReference type="SUPFAM" id="SSF56300">
    <property type="entry name" value="Metallo-dependent phosphatases"/>
    <property type="match status" value="1"/>
</dbReference>
<dbReference type="InterPro" id="IPR006186">
    <property type="entry name" value="Ser/Thr-sp_prot-phosphatase"/>
</dbReference>